<name>A0ABU9A289_9PSED</name>
<evidence type="ECO:0000313" key="1">
    <source>
        <dbReference type="EMBL" id="MEK2610712.1"/>
    </source>
</evidence>
<sequence length="103" mass="11689">MHTDDLALVKEMFSVISAGIFTDYNFFDFDVDAGDGYIDYGVVLHKDGVKIKNAKMDIDEDTLSDLIKKLRASAESRGEPWESFVMSYQRGEQVKTTFTYGEN</sequence>
<protein>
    <submittedName>
        <fullName evidence="1">Uncharacterized protein</fullName>
    </submittedName>
</protein>
<evidence type="ECO:0000313" key="2">
    <source>
        <dbReference type="Proteomes" id="UP001386972"/>
    </source>
</evidence>
<comment type="caution">
    <text evidence="1">The sequence shown here is derived from an EMBL/GenBank/DDBJ whole genome shotgun (WGS) entry which is preliminary data.</text>
</comment>
<reference evidence="1 2" key="1">
    <citation type="submission" date="2024-03" db="EMBL/GenBank/DDBJ databases">
        <title>Screening, Identification and Application of a Plant Lactobacillus Strain.</title>
        <authorList>
            <person name="Li Y.L."/>
        </authorList>
    </citation>
    <scope>NUCLEOTIDE SEQUENCE [LARGE SCALE GENOMIC DNA]</scope>
    <source>
        <strain evidence="1 2">JDB</strain>
    </source>
</reference>
<organism evidence="1 2">
    <name type="scientific">Pseudomonas shirazensis</name>
    <dbReference type="NCBI Taxonomy" id="2745494"/>
    <lineage>
        <taxon>Bacteria</taxon>
        <taxon>Pseudomonadati</taxon>
        <taxon>Pseudomonadota</taxon>
        <taxon>Gammaproteobacteria</taxon>
        <taxon>Pseudomonadales</taxon>
        <taxon>Pseudomonadaceae</taxon>
        <taxon>Pseudomonas</taxon>
    </lineage>
</organism>
<accession>A0ABU9A289</accession>
<proteinExistence type="predicted"/>
<dbReference type="EMBL" id="JBBNAW010000016">
    <property type="protein sequence ID" value="MEK2610712.1"/>
    <property type="molecule type" value="Genomic_DNA"/>
</dbReference>
<dbReference type="Proteomes" id="UP001386972">
    <property type="component" value="Unassembled WGS sequence"/>
</dbReference>
<dbReference type="Gene3D" id="3.30.500.20">
    <property type="entry name" value="BH3703-like domains"/>
    <property type="match status" value="1"/>
</dbReference>
<dbReference type="RefSeq" id="WP_340612673.1">
    <property type="nucleotide sequence ID" value="NZ_JBBNAW010000016.1"/>
</dbReference>
<keyword evidence="2" id="KW-1185">Reference proteome</keyword>
<gene>
    <name evidence="1" type="ORF">WLF18_16510</name>
</gene>